<dbReference type="Pfam" id="PF08309">
    <property type="entry name" value="LVIVD"/>
    <property type="match status" value="2"/>
</dbReference>
<accession>A0A837ZWV4</accession>
<dbReference type="InterPro" id="IPR003137">
    <property type="entry name" value="PA_domain"/>
</dbReference>
<feature type="region of interest" description="Disordered" evidence="1">
    <location>
        <begin position="25"/>
        <end position="89"/>
    </location>
</feature>
<protein>
    <recommendedName>
        <fullName evidence="3">PA domain-containing protein</fullName>
    </recommendedName>
</protein>
<name>A0A837ZWV4_9PSEU</name>
<evidence type="ECO:0000259" key="3">
    <source>
        <dbReference type="Pfam" id="PF02225"/>
    </source>
</evidence>
<dbReference type="EMBL" id="JACCKD010000002">
    <property type="protein sequence ID" value="MBA0125116.1"/>
    <property type="molecule type" value="Genomic_DNA"/>
</dbReference>
<feature type="domain" description="PA" evidence="3">
    <location>
        <begin position="470"/>
        <end position="511"/>
    </location>
</feature>
<dbReference type="InterPro" id="IPR046450">
    <property type="entry name" value="PA_dom_sf"/>
</dbReference>
<dbReference type="InterPro" id="IPR013211">
    <property type="entry name" value="LVIVD"/>
</dbReference>
<gene>
    <name evidence="4" type="ORF">H0B56_06135</name>
</gene>
<evidence type="ECO:0000256" key="1">
    <source>
        <dbReference type="SAM" id="MobiDB-lite"/>
    </source>
</evidence>
<reference evidence="4 5" key="1">
    <citation type="submission" date="2020-07" db="EMBL/GenBank/DDBJ databases">
        <title>Genome of Haloechinothrix sp.</title>
        <authorList>
            <person name="Tang S.-K."/>
            <person name="Yang L."/>
            <person name="Zhu W.-Y."/>
        </authorList>
    </citation>
    <scope>NUCLEOTIDE SEQUENCE [LARGE SCALE GENOMIC DNA]</scope>
    <source>
        <strain evidence="4 5">YIM 98757</strain>
    </source>
</reference>
<sequence length="646" mass="68577">MKRRGVVSIAMALLLVGGSNVAVHATGSGPHGHTGPGGTVQEDDADAGQDELERSDPSGRLAELDASGVVSDGSGQTHRKNLALRGRGERLDENATTDVWSHDGFAYTGTFNSPCGGEDEAGVWVWDVHNVHEPEHVDIIPSPEGSRSNDVKVDTLNSGTVLAHSNEPCADGPGGIELYDVDDPTDARHLSSIRADEINPISDDLFGGVNDVGVHNIWLFSQGSKDYAAIVAESVFDTFRVFDITDPTEPEMVSAWGAEEVFDPGVGDETEDTDRVLDAALWLLDGFGDSRNRFLHDITISADGTRAYLSNWDAGLVLLDIADPSDPQVVSVALDAENGSLDGEVNSHAAWPSEDGSIVVETEEDFDAWANRPPTNLTFGEGDPPAPLPGVALSTLAGDEFEGAQTGNESTVDADSVTVESGPLEGTTFPAAELAGDQPKFSDVGTLSGEAVWIGRACDGDEILNADAIDEGDIAVVRRGACTFREKNVNADAAGAAAVVITNNVPSSEWGGVRIWDYSDPANPELASTFDTACSAAAEPVPGCDPFGTYSVHNIVVETTDEGRVQAYISWYRDGMLVLDITDPSNPVEVARFFDESEEFVASNGGLPHDFWGVWKEPGEPWVYGSDRNGGLYIFQELGRGTVGKR</sequence>
<evidence type="ECO:0000313" key="5">
    <source>
        <dbReference type="Proteomes" id="UP000582974"/>
    </source>
</evidence>
<comment type="caution">
    <text evidence="4">The sequence shown here is derived from an EMBL/GenBank/DDBJ whole genome shotgun (WGS) entry which is preliminary data.</text>
</comment>
<proteinExistence type="predicted"/>
<dbReference type="AlphaFoldDB" id="A0A837ZWV4"/>
<feature type="compositionally biased region" description="Acidic residues" evidence="1">
    <location>
        <begin position="41"/>
        <end position="50"/>
    </location>
</feature>
<evidence type="ECO:0000313" key="4">
    <source>
        <dbReference type="EMBL" id="MBA0125116.1"/>
    </source>
</evidence>
<feature type="compositionally biased region" description="Gly residues" evidence="1">
    <location>
        <begin position="29"/>
        <end position="38"/>
    </location>
</feature>
<keyword evidence="5" id="KW-1185">Reference proteome</keyword>
<feature type="signal peptide" evidence="2">
    <location>
        <begin position="1"/>
        <end position="25"/>
    </location>
</feature>
<dbReference type="Pfam" id="PF02225">
    <property type="entry name" value="PA"/>
    <property type="match status" value="1"/>
</dbReference>
<dbReference type="SUPFAM" id="SSF82171">
    <property type="entry name" value="DPP6 N-terminal domain-like"/>
    <property type="match status" value="1"/>
</dbReference>
<dbReference type="RefSeq" id="WP_180891956.1">
    <property type="nucleotide sequence ID" value="NZ_JACCKD010000002.1"/>
</dbReference>
<evidence type="ECO:0000256" key="2">
    <source>
        <dbReference type="SAM" id="SignalP"/>
    </source>
</evidence>
<organism evidence="4 5">
    <name type="scientific">Haloechinothrix aidingensis</name>
    <dbReference type="NCBI Taxonomy" id="2752311"/>
    <lineage>
        <taxon>Bacteria</taxon>
        <taxon>Bacillati</taxon>
        <taxon>Actinomycetota</taxon>
        <taxon>Actinomycetes</taxon>
        <taxon>Pseudonocardiales</taxon>
        <taxon>Pseudonocardiaceae</taxon>
        <taxon>Haloechinothrix</taxon>
    </lineage>
</organism>
<dbReference type="SUPFAM" id="SSF52025">
    <property type="entry name" value="PA domain"/>
    <property type="match status" value="1"/>
</dbReference>
<dbReference type="Gene3D" id="3.50.30.30">
    <property type="match status" value="1"/>
</dbReference>
<feature type="chain" id="PRO_5039548133" description="PA domain-containing protein" evidence="2">
    <location>
        <begin position="26"/>
        <end position="646"/>
    </location>
</feature>
<dbReference type="Proteomes" id="UP000582974">
    <property type="component" value="Unassembled WGS sequence"/>
</dbReference>
<keyword evidence="2" id="KW-0732">Signal</keyword>